<evidence type="ECO:0008006" key="3">
    <source>
        <dbReference type="Google" id="ProtNLM"/>
    </source>
</evidence>
<sequence>MYRAEYKGIAFIEGCPPGVVPMRQLDTKIDGWFSQSQLKSLDNIKDVMVDQARADGANAIVNFKYGQKNSFWRSLLSVDDVYWFATGATAKIV</sequence>
<dbReference type="RefSeq" id="WP_380928115.1">
    <property type="nucleotide sequence ID" value="NZ_JBHUGS010000001.1"/>
</dbReference>
<organism evidence="1 2">
    <name type="scientific">Sphingomonas arantia</name>
    <dbReference type="NCBI Taxonomy" id="1460676"/>
    <lineage>
        <taxon>Bacteria</taxon>
        <taxon>Pseudomonadati</taxon>
        <taxon>Pseudomonadota</taxon>
        <taxon>Alphaproteobacteria</taxon>
        <taxon>Sphingomonadales</taxon>
        <taxon>Sphingomonadaceae</taxon>
        <taxon>Sphingomonas</taxon>
    </lineage>
</organism>
<comment type="caution">
    <text evidence="1">The sequence shown here is derived from an EMBL/GenBank/DDBJ whole genome shotgun (WGS) entry which is preliminary data.</text>
</comment>
<dbReference type="EMBL" id="JBHUGS010000001">
    <property type="protein sequence ID" value="MFD1950243.1"/>
    <property type="molecule type" value="Genomic_DNA"/>
</dbReference>
<keyword evidence="2" id="KW-1185">Reference proteome</keyword>
<accession>A0ABW4TYA1</accession>
<reference evidence="2" key="1">
    <citation type="journal article" date="2019" name="Int. J. Syst. Evol. Microbiol.">
        <title>The Global Catalogue of Microorganisms (GCM) 10K type strain sequencing project: providing services to taxonomists for standard genome sequencing and annotation.</title>
        <authorList>
            <consortium name="The Broad Institute Genomics Platform"/>
            <consortium name="The Broad Institute Genome Sequencing Center for Infectious Disease"/>
            <person name="Wu L."/>
            <person name="Ma J."/>
        </authorList>
    </citation>
    <scope>NUCLEOTIDE SEQUENCE [LARGE SCALE GENOMIC DNA]</scope>
    <source>
        <strain evidence="2">CGMCC 1.12702</strain>
    </source>
</reference>
<evidence type="ECO:0000313" key="2">
    <source>
        <dbReference type="Proteomes" id="UP001597400"/>
    </source>
</evidence>
<proteinExistence type="predicted"/>
<dbReference type="Proteomes" id="UP001597400">
    <property type="component" value="Unassembled WGS sequence"/>
</dbReference>
<gene>
    <name evidence="1" type="ORF">ACFSGX_05620</name>
</gene>
<name>A0ABW4TYA1_9SPHN</name>
<protein>
    <recommendedName>
        <fullName evidence="3">Heavy metal-binding domain-containing protein</fullName>
    </recommendedName>
</protein>
<evidence type="ECO:0000313" key="1">
    <source>
        <dbReference type="EMBL" id="MFD1950243.1"/>
    </source>
</evidence>